<dbReference type="PROSITE" id="PS51257">
    <property type="entry name" value="PROKAR_LIPOPROTEIN"/>
    <property type="match status" value="1"/>
</dbReference>
<dbReference type="Proteomes" id="UP000030766">
    <property type="component" value="Unassembled WGS sequence"/>
</dbReference>
<dbReference type="HOGENOM" id="CLU_2831268_0_0_1"/>
<dbReference type="EMBL" id="JH717900">
    <property type="protein sequence ID" value="EWZ39533.1"/>
    <property type="molecule type" value="Genomic_DNA"/>
</dbReference>
<keyword evidence="1" id="KW-0732">Signal</keyword>
<dbReference type="VEuPathDB" id="FungiDB:FOZG_08606"/>
<reference evidence="2" key="2">
    <citation type="submission" date="2012-06" db="EMBL/GenBank/DDBJ databases">
        <title>Annotation of the Genome Sequence of Fusarium oxysporum Fo47.</title>
        <authorList>
            <consortium name="The Broad Institute Genomics Platform"/>
            <person name="Ma L.-J."/>
            <person name="Corby-Kistler H."/>
            <person name="Broz K."/>
            <person name="Gale L.R."/>
            <person name="Jonkers W."/>
            <person name="O'Donnell K."/>
            <person name="Ploetz R."/>
            <person name="Steinberg C."/>
            <person name="Schwartz D.C."/>
            <person name="VanEtten H."/>
            <person name="Zhou S."/>
            <person name="Young S.K."/>
            <person name="Zeng Q."/>
            <person name="Gargeya S."/>
            <person name="Fitzgerald M."/>
            <person name="Abouelleil A."/>
            <person name="Alvarado L."/>
            <person name="Chapman S.B."/>
            <person name="Gainer-Dewar J."/>
            <person name="Goldberg J."/>
            <person name="Griggs A."/>
            <person name="Gujja S."/>
            <person name="Hansen M."/>
            <person name="Howarth C."/>
            <person name="Imamovic A."/>
            <person name="Ireland A."/>
            <person name="Larimer J."/>
            <person name="McCowan C."/>
            <person name="Murphy C."/>
            <person name="Pearson M."/>
            <person name="Poon T.W."/>
            <person name="Priest M."/>
            <person name="Roberts A."/>
            <person name="Saif S."/>
            <person name="Shea T."/>
            <person name="Sykes S."/>
            <person name="Wortman J."/>
            <person name="Nusbaum C."/>
            <person name="Birren B."/>
        </authorList>
    </citation>
    <scope>NUCLEOTIDE SEQUENCE</scope>
    <source>
        <strain evidence="2">Fo47</strain>
    </source>
</reference>
<accession>W9KDT0</accession>
<sequence>MTHKGRVRCIAWACFCFFLVVTSCAISLSIAGSELMKSLAFGGTFIVSGRREKNGFRLSVRGSEDS</sequence>
<gene>
    <name evidence="2" type="ORF">FOZG_08606</name>
</gene>
<dbReference type="AlphaFoldDB" id="W9KDT0"/>
<feature type="chain" id="PRO_5004926349" evidence="1">
    <location>
        <begin position="26"/>
        <end position="66"/>
    </location>
</feature>
<evidence type="ECO:0000313" key="2">
    <source>
        <dbReference type="EMBL" id="EWZ39533.1"/>
    </source>
</evidence>
<name>W9KDT0_FUSOX</name>
<organism evidence="2">
    <name type="scientific">Fusarium oxysporum Fo47</name>
    <dbReference type="NCBI Taxonomy" id="660027"/>
    <lineage>
        <taxon>Eukaryota</taxon>
        <taxon>Fungi</taxon>
        <taxon>Dikarya</taxon>
        <taxon>Ascomycota</taxon>
        <taxon>Pezizomycotina</taxon>
        <taxon>Sordariomycetes</taxon>
        <taxon>Hypocreomycetidae</taxon>
        <taxon>Hypocreales</taxon>
        <taxon>Nectriaceae</taxon>
        <taxon>Fusarium</taxon>
        <taxon>Fusarium oxysporum species complex</taxon>
    </lineage>
</organism>
<proteinExistence type="predicted"/>
<protein>
    <submittedName>
        <fullName evidence="2">Uncharacterized protein</fullName>
    </submittedName>
</protein>
<feature type="signal peptide" evidence="1">
    <location>
        <begin position="1"/>
        <end position="25"/>
    </location>
</feature>
<reference evidence="2" key="1">
    <citation type="submission" date="2011-06" db="EMBL/GenBank/DDBJ databases">
        <title>The Genome Sequence of Fusarium oxysporum Fo47.</title>
        <authorList>
            <consortium name="The Broad Institute Genome Sequencing Platform"/>
            <person name="Ma L.-J."/>
            <person name="Gale L.R."/>
            <person name="Schwartz D.C."/>
            <person name="Zhou S."/>
            <person name="Corby-Kistler H."/>
            <person name="Young S.K."/>
            <person name="Zeng Q."/>
            <person name="Gargeya S."/>
            <person name="Fitzgerald M."/>
            <person name="Haas B."/>
            <person name="Abouelleil A."/>
            <person name="Alvarado L."/>
            <person name="Arachchi H.M."/>
            <person name="Berlin A."/>
            <person name="Brown A."/>
            <person name="Chapman S.B."/>
            <person name="Chen Z."/>
            <person name="Dunbar C."/>
            <person name="Freedman E."/>
            <person name="Gearin G."/>
            <person name="Gellesch M."/>
            <person name="Goldberg J."/>
            <person name="Griggs A."/>
            <person name="Gujja S."/>
            <person name="Heiman D."/>
            <person name="Howarth C."/>
            <person name="Larson L."/>
            <person name="Lui A."/>
            <person name="MacDonald P.J.P."/>
            <person name="Mehta T."/>
            <person name="Montmayeur A."/>
            <person name="Murphy C."/>
            <person name="Neiman D."/>
            <person name="Pearson M."/>
            <person name="Priest M."/>
            <person name="Roberts A."/>
            <person name="Saif S."/>
            <person name="Shea T."/>
            <person name="Shenoy N."/>
            <person name="Sisk P."/>
            <person name="Stolte C."/>
            <person name="Sykes S."/>
            <person name="Wortman J."/>
            <person name="Nusbaum C."/>
            <person name="Birren B."/>
        </authorList>
    </citation>
    <scope>NUCLEOTIDE SEQUENCE [LARGE SCALE GENOMIC DNA]</scope>
    <source>
        <strain evidence="2">Fo47</strain>
    </source>
</reference>
<evidence type="ECO:0000256" key="1">
    <source>
        <dbReference type="SAM" id="SignalP"/>
    </source>
</evidence>